<dbReference type="Proteomes" id="UP000800200">
    <property type="component" value="Unassembled WGS sequence"/>
</dbReference>
<sequence>MSPSPDSAAEHISPHSSLTYLYQQQRSRNKALDNLQSRGRNISRYELGRRDRYGERVTRIYPREITTSPPTVKRYSSASPTGPQAYNATTSPLLSALGATKSTAAHYTNEWTKSLPFFTSQASPSGGISINGSPPNSHNSPGARDGVYGQAGMSNSPPAAGMRPLSHPNHYTTFGGRLQNSPHESPGRDRRASMYSQYGNRAHFATNPPLPHQPQAHYYNLLDFDLGLNNPSSDETTPGEGGYYCGFDTLSMAGDEPSKTAENVLLVGYEGGIEVFRVEKGRMDIVGRLEGLRGSVLAAKILPWTFRRDPFSSSRPLIALAIHGPLVNEGRVGQQDSGSSSVIDDSSSESPSRPPSSRGHDSTGKVTDYQTTVEVYSLKDKERLAVLYKSPLIPIGSPIDSPMFDPPSPVCDFVLDAKGKFVVVASGASGEIFIFAPYLRGHEDHPERFRCIGKVWSSVQIRERGAHSSASSAADGNSHEETTSEQYGVPVFSLSDRWLAVTPPASTTLFPLNGQALTSSYYKKPPGLAHHTVPPQPSPNCAVDTPETASLINRLTREGTQVAIKGARWATEKGIQAFKNYMNKGSQVNGNLNGAPYGADPIQQPHFPPTHGHNHVQPRQEATVISIYDLQKLFDAEETKSKNALHAIATIPASLGCSFLSFSPSGLMLMTVSKKGDYQDVWDLKRMNFRRTRKTAREQPSGPHVRQVARFARMTVTNVIDVVWSAPRIDRLAVITDKGTVHMFLMPASAFQWPPPRRVRKANQPVKPKEENVPNVSKGGTVSSAMQAINGTAKPFLDAVRPRNNSNGSRFPSLSSLGMTPTAGAKSGKAVAAGVGKSINNIRHAGDNKLTLPPSPSGVKPHSVRWLTGKGRGSIALVALGVLQIYKVQMRPATGKGKSTNATSISKKKLVEFGLAPVLDTLFAPSVVAQLFPQPGEPANAHDIHGEWLPRSLPSRRGRAGATARKQAMAAPTPLSFSEIETNPPYQPFYTDRRVTLFVFSRPPLDTTSSTSEWPFSQAPDLVSNLHHENDDSPWLFGEDVDATRISSPAVNFVDEGDEDVARVAARVENKLVLRDGEEEVEQVVVTTRRRRVRREGGDEGEEGFFEDDCAVLDFAEDRV</sequence>
<gene>
    <name evidence="2" type="ORF">K469DRAFT_318297</name>
</gene>
<feature type="compositionally biased region" description="Polar residues" evidence="1">
    <location>
        <begin position="65"/>
        <end position="86"/>
    </location>
</feature>
<name>A0A6A6ENA5_9PEZI</name>
<dbReference type="InterPro" id="IPR036322">
    <property type="entry name" value="WD40_repeat_dom_sf"/>
</dbReference>
<dbReference type="PANTHER" id="PTHR13268">
    <property type="entry name" value="BREAST CARCINOMA AMPLIFIED SEQUENCE 3"/>
    <property type="match status" value="1"/>
</dbReference>
<keyword evidence="3" id="KW-1185">Reference proteome</keyword>
<dbReference type="GO" id="GO:0006914">
    <property type="term" value="P:autophagy"/>
    <property type="evidence" value="ECO:0007669"/>
    <property type="project" value="InterPro"/>
</dbReference>
<evidence type="ECO:0000256" key="1">
    <source>
        <dbReference type="SAM" id="MobiDB-lite"/>
    </source>
</evidence>
<dbReference type="InterPro" id="IPR045142">
    <property type="entry name" value="BCAS3-like"/>
</dbReference>
<feature type="region of interest" description="Disordered" evidence="1">
    <location>
        <begin position="61"/>
        <end position="86"/>
    </location>
</feature>
<dbReference type="OrthoDB" id="3938623at2759"/>
<evidence type="ECO:0000313" key="3">
    <source>
        <dbReference type="Proteomes" id="UP000800200"/>
    </source>
</evidence>
<feature type="region of interest" description="Disordered" evidence="1">
    <location>
        <begin position="126"/>
        <end position="191"/>
    </location>
</feature>
<dbReference type="GO" id="GO:0005737">
    <property type="term" value="C:cytoplasm"/>
    <property type="evidence" value="ECO:0007669"/>
    <property type="project" value="TreeGrafter"/>
</dbReference>
<protein>
    <submittedName>
        <fullName evidence="2">Uncharacterized protein</fullName>
    </submittedName>
</protein>
<feature type="region of interest" description="Disordered" evidence="1">
    <location>
        <begin position="755"/>
        <end position="781"/>
    </location>
</feature>
<feature type="compositionally biased region" description="Low complexity" evidence="1">
    <location>
        <begin position="126"/>
        <end position="137"/>
    </location>
</feature>
<organism evidence="2 3">
    <name type="scientific">Zopfia rhizophila CBS 207.26</name>
    <dbReference type="NCBI Taxonomy" id="1314779"/>
    <lineage>
        <taxon>Eukaryota</taxon>
        <taxon>Fungi</taxon>
        <taxon>Dikarya</taxon>
        <taxon>Ascomycota</taxon>
        <taxon>Pezizomycotina</taxon>
        <taxon>Dothideomycetes</taxon>
        <taxon>Dothideomycetes incertae sedis</taxon>
        <taxon>Zopfiaceae</taxon>
        <taxon>Zopfia</taxon>
    </lineage>
</organism>
<feature type="region of interest" description="Disordered" evidence="1">
    <location>
        <begin position="329"/>
        <end position="366"/>
    </location>
</feature>
<reference evidence="2" key="1">
    <citation type="journal article" date="2020" name="Stud. Mycol.">
        <title>101 Dothideomycetes genomes: a test case for predicting lifestyles and emergence of pathogens.</title>
        <authorList>
            <person name="Haridas S."/>
            <person name="Albert R."/>
            <person name="Binder M."/>
            <person name="Bloem J."/>
            <person name="Labutti K."/>
            <person name="Salamov A."/>
            <person name="Andreopoulos B."/>
            <person name="Baker S."/>
            <person name="Barry K."/>
            <person name="Bills G."/>
            <person name="Bluhm B."/>
            <person name="Cannon C."/>
            <person name="Castanera R."/>
            <person name="Culley D."/>
            <person name="Daum C."/>
            <person name="Ezra D."/>
            <person name="Gonzalez J."/>
            <person name="Henrissat B."/>
            <person name="Kuo A."/>
            <person name="Liang C."/>
            <person name="Lipzen A."/>
            <person name="Lutzoni F."/>
            <person name="Magnuson J."/>
            <person name="Mondo S."/>
            <person name="Nolan M."/>
            <person name="Ohm R."/>
            <person name="Pangilinan J."/>
            <person name="Park H.-J."/>
            <person name="Ramirez L."/>
            <person name="Alfaro M."/>
            <person name="Sun H."/>
            <person name="Tritt A."/>
            <person name="Yoshinaga Y."/>
            <person name="Zwiers L.-H."/>
            <person name="Turgeon B."/>
            <person name="Goodwin S."/>
            <person name="Spatafora J."/>
            <person name="Crous P."/>
            <person name="Grigoriev I."/>
        </authorList>
    </citation>
    <scope>NUCLEOTIDE SEQUENCE</scope>
    <source>
        <strain evidence="2">CBS 207.26</strain>
    </source>
</reference>
<dbReference type="GO" id="GO:0042594">
    <property type="term" value="P:response to starvation"/>
    <property type="evidence" value="ECO:0007669"/>
    <property type="project" value="TreeGrafter"/>
</dbReference>
<accession>A0A6A6ENA5</accession>
<dbReference type="PANTHER" id="PTHR13268:SF0">
    <property type="entry name" value="BCAS3 MICROTUBULE ASSOCIATED CELL MIGRATION FACTOR"/>
    <property type="match status" value="1"/>
</dbReference>
<evidence type="ECO:0000313" key="2">
    <source>
        <dbReference type="EMBL" id="KAF2192751.1"/>
    </source>
</evidence>
<proteinExistence type="predicted"/>
<dbReference type="EMBL" id="ML994615">
    <property type="protein sequence ID" value="KAF2192751.1"/>
    <property type="molecule type" value="Genomic_DNA"/>
</dbReference>
<dbReference type="SUPFAM" id="SSF50978">
    <property type="entry name" value="WD40 repeat-like"/>
    <property type="match status" value="1"/>
</dbReference>
<dbReference type="AlphaFoldDB" id="A0A6A6ENA5"/>
<feature type="compositionally biased region" description="Low complexity" evidence="1">
    <location>
        <begin position="330"/>
        <end position="357"/>
    </location>
</feature>